<proteinExistence type="inferred from homology"/>
<evidence type="ECO:0000313" key="8">
    <source>
        <dbReference type="Proteomes" id="UP000284779"/>
    </source>
</evidence>
<keyword evidence="4 5" id="KW-0648">Protein biosynthesis</keyword>
<dbReference type="GO" id="GO:0000049">
    <property type="term" value="F:tRNA binding"/>
    <property type="evidence" value="ECO:0007669"/>
    <property type="project" value="UniProtKB-UniRule"/>
</dbReference>
<keyword evidence="3 5" id="KW-0694">RNA-binding</keyword>
<comment type="function">
    <text evidence="5">Key component of the ribosome quality control system (RQC), a ribosome-associated complex that mediates the extraction of incompletely synthesized nascent chains from stalled ribosomes and their subsequent degradation. RqcH recruits Ala-charged tRNA, and with RqcP directs the elongation of stalled nascent chains on 50S ribosomal subunits, leading to non-templated C-terminal alanine extensions (Ala tail). The Ala tail promotes nascent chain degradation. May add between 1 and at least 8 Ala residues. Binds to stalled 50S ribosomal subunits.</text>
</comment>
<comment type="subunit">
    <text evidence="5">Associates with stalled 50S ribosomal subunits. Binds to RqcP.</text>
</comment>
<evidence type="ECO:0000256" key="5">
    <source>
        <dbReference type="HAMAP-Rule" id="MF_00844"/>
    </source>
</evidence>
<comment type="caution">
    <text evidence="7">The sequence shown here is derived from an EMBL/GenBank/DDBJ whole genome shotgun (WGS) entry which is preliminary data.</text>
</comment>
<evidence type="ECO:0000256" key="3">
    <source>
        <dbReference type="ARBA" id="ARBA00022884"/>
    </source>
</evidence>
<dbReference type="RefSeq" id="WP_117970265.1">
    <property type="nucleotide sequence ID" value="NZ_CATWJF010000036.1"/>
</dbReference>
<evidence type="ECO:0000256" key="1">
    <source>
        <dbReference type="ARBA" id="ARBA00022555"/>
    </source>
</evidence>
<dbReference type="Gene3D" id="2.30.310.10">
    <property type="entry name" value="ibrinogen binding protein from staphylococcus aureus domain"/>
    <property type="match status" value="1"/>
</dbReference>
<accession>A0A413R9U4</accession>
<feature type="domain" description="NFACT RNA-binding" evidence="6">
    <location>
        <begin position="458"/>
        <end position="552"/>
    </location>
</feature>
<evidence type="ECO:0000313" key="7">
    <source>
        <dbReference type="EMBL" id="RHA19227.1"/>
    </source>
</evidence>
<dbReference type="GO" id="GO:0019843">
    <property type="term" value="F:rRNA binding"/>
    <property type="evidence" value="ECO:0007669"/>
    <property type="project" value="UniProtKB-UniRule"/>
</dbReference>
<evidence type="ECO:0000256" key="4">
    <source>
        <dbReference type="ARBA" id="ARBA00022917"/>
    </source>
</evidence>
<name>A0A413R9U4_9FIRM</name>
<organism evidence="7 8">
    <name type="scientific">Eubacterium ventriosum</name>
    <dbReference type="NCBI Taxonomy" id="39496"/>
    <lineage>
        <taxon>Bacteria</taxon>
        <taxon>Bacillati</taxon>
        <taxon>Bacillota</taxon>
        <taxon>Clostridia</taxon>
        <taxon>Eubacteriales</taxon>
        <taxon>Eubacteriaceae</taxon>
        <taxon>Eubacterium</taxon>
    </lineage>
</organism>
<dbReference type="GO" id="GO:0072344">
    <property type="term" value="P:rescue of stalled ribosome"/>
    <property type="evidence" value="ECO:0007669"/>
    <property type="project" value="UniProtKB-UniRule"/>
</dbReference>
<reference evidence="7 8" key="1">
    <citation type="submission" date="2018-08" db="EMBL/GenBank/DDBJ databases">
        <title>A genome reference for cultivated species of the human gut microbiota.</title>
        <authorList>
            <person name="Zou Y."/>
            <person name="Xue W."/>
            <person name="Luo G."/>
        </authorList>
    </citation>
    <scope>NUCLEOTIDE SEQUENCE [LARGE SCALE GENOMIC DNA]</scope>
    <source>
        <strain evidence="7 8">AM44-11BH</strain>
    </source>
</reference>
<dbReference type="InterPro" id="IPR008532">
    <property type="entry name" value="NFACT_RNA-bd"/>
</dbReference>
<dbReference type="FunFam" id="2.30.310.10:FF:000004">
    <property type="entry name" value="Fibronectin-binding protein A"/>
    <property type="match status" value="1"/>
</dbReference>
<keyword evidence="1 5" id="KW-0820">tRNA-binding</keyword>
<evidence type="ECO:0000259" key="6">
    <source>
        <dbReference type="Pfam" id="PF05670"/>
    </source>
</evidence>
<keyword evidence="8" id="KW-1185">Reference proteome</keyword>
<protein>
    <recommendedName>
        <fullName evidence="5">Rqc2 homolog RqcH</fullName>
        <shortName evidence="5">RqcH</shortName>
    </recommendedName>
</protein>
<dbReference type="Proteomes" id="UP000284779">
    <property type="component" value="Unassembled WGS sequence"/>
</dbReference>
<keyword evidence="2 5" id="KW-0699">rRNA-binding</keyword>
<gene>
    <name evidence="5" type="primary">rqcH</name>
    <name evidence="7" type="ORF">DW944_05700</name>
</gene>
<dbReference type="Gene3D" id="1.10.8.50">
    <property type="match status" value="1"/>
</dbReference>
<comment type="similarity">
    <text evidence="5">Belongs to the NEMF family.</text>
</comment>
<sequence length="578" mass="65773">MAFDGVTVAALVKEFNTTLKDGRIYKIAQTESDELMLTFKADKSQYRMLLSANASLPLIYFTNNNKPSPMTAPNFCMLLRKHINNGRIVSITQPGLERIVDFEIQHLDELGDIKIKHLIIELMGKHSNIIFTDDNNMIIDSIKHITSVMSSVRQVLPCKPYFIPDTMDKHNPMEATRESFMETVFSNAMPVSKAIFTSYTGISPAIAESLCFENKLDSSMPANVLAHGDQNLIWMSFYQLINRIKDGNFTPLIYEKNGKPEDFGAVPLSIYGDCTATNYESISLLLEDFYSKKNLYTRMRQKSSDLRRIVSTALERDRKKYNIQLKQMKDTEKKDKYKVYGEILTAYGYSIEPGTKKFETENFYTGEPITIPLDETLSPIDNAKKFYDKYAKLKRTGDALIDIIKTTKASIDYLETINVSIDMATSEHDLKAIQQELVQTGYIKHKKTNNKKEKNLSKPLHFVSSDGFDIFVGKNNIQNEELTFKVATGNDWWFHSKTFPGSHVIVKANNSELPDKTFEEAARLAAHFSKGQAQDKVEIDYIQKKHIKKVAGAMPGFVIYHTNYSMNISPDITGIKEI</sequence>
<dbReference type="PANTHER" id="PTHR15239:SF6">
    <property type="entry name" value="RIBOSOME QUALITY CONTROL COMPLEX SUBUNIT NEMF"/>
    <property type="match status" value="1"/>
</dbReference>
<dbReference type="AlphaFoldDB" id="A0A413R9U4"/>
<dbReference type="Pfam" id="PF05833">
    <property type="entry name" value="NFACT_N"/>
    <property type="match status" value="1"/>
</dbReference>
<evidence type="ECO:0000256" key="2">
    <source>
        <dbReference type="ARBA" id="ARBA00022730"/>
    </source>
</evidence>
<dbReference type="EMBL" id="QSFD01000004">
    <property type="protein sequence ID" value="RHA19227.1"/>
    <property type="molecule type" value="Genomic_DNA"/>
</dbReference>
<dbReference type="InterPro" id="IPR043682">
    <property type="entry name" value="RqcH_bacterial"/>
</dbReference>
<dbReference type="PANTHER" id="PTHR15239">
    <property type="entry name" value="NUCLEAR EXPORT MEDIATOR FACTOR NEMF"/>
    <property type="match status" value="1"/>
</dbReference>
<dbReference type="HAMAP" id="MF_00844_B">
    <property type="entry name" value="RqcH_B"/>
    <property type="match status" value="1"/>
</dbReference>
<dbReference type="GO" id="GO:0043023">
    <property type="term" value="F:ribosomal large subunit binding"/>
    <property type="evidence" value="ECO:0007669"/>
    <property type="project" value="UniProtKB-UniRule"/>
</dbReference>
<dbReference type="InterPro" id="IPR051608">
    <property type="entry name" value="RQC_Subunit_NEMF"/>
</dbReference>
<dbReference type="GO" id="GO:1990112">
    <property type="term" value="C:RQC complex"/>
    <property type="evidence" value="ECO:0007669"/>
    <property type="project" value="TreeGrafter"/>
</dbReference>
<dbReference type="Pfam" id="PF05670">
    <property type="entry name" value="NFACT-R_1"/>
    <property type="match status" value="1"/>
</dbReference>